<dbReference type="AlphaFoldDB" id="A0A0V0XED3"/>
<dbReference type="Proteomes" id="UP000054815">
    <property type="component" value="Unassembled WGS sequence"/>
</dbReference>
<protein>
    <submittedName>
        <fullName evidence="1">Uncharacterized protein</fullName>
    </submittedName>
</protein>
<name>A0A0V0XED3_TRIPS</name>
<reference evidence="1 2" key="1">
    <citation type="submission" date="2015-01" db="EMBL/GenBank/DDBJ databases">
        <title>Evolution of Trichinella species and genotypes.</title>
        <authorList>
            <person name="Korhonen P.K."/>
            <person name="Edoardo P."/>
            <person name="Giuseppe L.R."/>
            <person name="Gasser R.B."/>
        </authorList>
    </citation>
    <scope>NUCLEOTIDE SEQUENCE [LARGE SCALE GENOMIC DNA]</scope>
    <source>
        <strain evidence="1">ISS141</strain>
    </source>
</reference>
<evidence type="ECO:0000313" key="2">
    <source>
        <dbReference type="Proteomes" id="UP000054815"/>
    </source>
</evidence>
<comment type="caution">
    <text evidence="1">The sequence shown here is derived from an EMBL/GenBank/DDBJ whole genome shotgun (WGS) entry which is preliminary data.</text>
</comment>
<accession>A0A0V0XED3</accession>
<evidence type="ECO:0000313" key="1">
    <source>
        <dbReference type="EMBL" id="KRX86197.1"/>
    </source>
</evidence>
<dbReference type="EMBL" id="JYDU01000428">
    <property type="protein sequence ID" value="KRX86197.1"/>
    <property type="molecule type" value="Genomic_DNA"/>
</dbReference>
<sequence>MFQYLSPYMNSRLLAPQLTGHKSMDEQRFAVADDVWTVSGIALPGGV</sequence>
<organism evidence="1 2">
    <name type="scientific">Trichinella pseudospiralis</name>
    <name type="common">Parasitic roundworm</name>
    <dbReference type="NCBI Taxonomy" id="6337"/>
    <lineage>
        <taxon>Eukaryota</taxon>
        <taxon>Metazoa</taxon>
        <taxon>Ecdysozoa</taxon>
        <taxon>Nematoda</taxon>
        <taxon>Enoplea</taxon>
        <taxon>Dorylaimia</taxon>
        <taxon>Trichinellida</taxon>
        <taxon>Trichinellidae</taxon>
        <taxon>Trichinella</taxon>
    </lineage>
</organism>
<proteinExistence type="predicted"/>
<gene>
    <name evidence="1" type="ORF">T4E_8838</name>
</gene>